<protein>
    <submittedName>
        <fullName evidence="1">Uncharacterized protein</fullName>
    </submittedName>
</protein>
<dbReference type="Proteomes" id="UP001530400">
    <property type="component" value="Unassembled WGS sequence"/>
</dbReference>
<reference evidence="1 2" key="1">
    <citation type="submission" date="2024-10" db="EMBL/GenBank/DDBJ databases">
        <title>Updated reference genomes for cyclostephanoid diatoms.</title>
        <authorList>
            <person name="Roberts W.R."/>
            <person name="Alverson A.J."/>
        </authorList>
    </citation>
    <scope>NUCLEOTIDE SEQUENCE [LARGE SCALE GENOMIC DNA]</scope>
    <source>
        <strain evidence="1 2">AJA010-31</strain>
    </source>
</reference>
<dbReference type="AlphaFoldDB" id="A0ABD3NYE3"/>
<dbReference type="EMBL" id="JALLPJ020000908">
    <property type="protein sequence ID" value="KAL3780036.1"/>
    <property type="molecule type" value="Genomic_DNA"/>
</dbReference>
<sequence length="206" mass="23216">MPLRVAKAARLGAAKNRHGDYLGSCEDAMADPEFTNINKISVPSDDKVRQDPKCKFITSGCKPKVVISEDMLRDFSRGPAEEDIIGNFLLANEKTFKHVASRDNWTCLWDKLIVKNEGHISPTTREANFSEFMLQKMIDEVQRVVIKYSSPLWAYDINAKRLVGLLREQLPMLQEEVTQVASGSRPLAVKDIYGPGERVARFSKTT</sequence>
<organism evidence="1 2">
    <name type="scientific">Cyclotella atomus</name>
    <dbReference type="NCBI Taxonomy" id="382360"/>
    <lineage>
        <taxon>Eukaryota</taxon>
        <taxon>Sar</taxon>
        <taxon>Stramenopiles</taxon>
        <taxon>Ochrophyta</taxon>
        <taxon>Bacillariophyta</taxon>
        <taxon>Coscinodiscophyceae</taxon>
        <taxon>Thalassiosirophycidae</taxon>
        <taxon>Stephanodiscales</taxon>
        <taxon>Stephanodiscaceae</taxon>
        <taxon>Cyclotella</taxon>
    </lineage>
</organism>
<evidence type="ECO:0000313" key="2">
    <source>
        <dbReference type="Proteomes" id="UP001530400"/>
    </source>
</evidence>
<keyword evidence="2" id="KW-1185">Reference proteome</keyword>
<evidence type="ECO:0000313" key="1">
    <source>
        <dbReference type="EMBL" id="KAL3780036.1"/>
    </source>
</evidence>
<name>A0ABD3NYE3_9STRA</name>
<accession>A0ABD3NYE3</accession>
<gene>
    <name evidence="1" type="ORF">ACHAWO_007449</name>
</gene>
<proteinExistence type="predicted"/>
<comment type="caution">
    <text evidence="1">The sequence shown here is derived from an EMBL/GenBank/DDBJ whole genome shotgun (WGS) entry which is preliminary data.</text>
</comment>